<dbReference type="STRING" id="671072.PL9214100003"/>
<name>A0A1J1LC36_9CYAN</name>
<protein>
    <submittedName>
        <fullName evidence="1">Uncharacterized protein</fullName>
    </submittedName>
</protein>
<proteinExistence type="predicted"/>
<gene>
    <name evidence="1" type="ORF">PL9214100003</name>
</gene>
<dbReference type="Proteomes" id="UP000184315">
    <property type="component" value="Unassembled WGS sequence"/>
</dbReference>
<dbReference type="RefSeq" id="WP_072717319.1">
    <property type="nucleotide sequence ID" value="NZ_LN889766.1"/>
</dbReference>
<dbReference type="EMBL" id="CZDF01000002">
    <property type="protein sequence ID" value="CUR30259.1"/>
    <property type="molecule type" value="Genomic_DNA"/>
</dbReference>
<accession>A0A1J1LC36</accession>
<evidence type="ECO:0000313" key="2">
    <source>
        <dbReference type="Proteomes" id="UP000184315"/>
    </source>
</evidence>
<sequence length="123" mass="13943">MPRSKSEGDKIICFYVPEAVKRRIRVTTAETDKTQQDWLLEVIEEKFNRLDNSTNSGTEDIPNPADLCCEFLKELAEGKRPTNGKMVKLSHLLGVDVEVLTTIRDRYLDGGEVNVKNSKMSKV</sequence>
<keyword evidence="2" id="KW-1185">Reference proteome</keyword>
<evidence type="ECO:0000313" key="1">
    <source>
        <dbReference type="EMBL" id="CUR30259.1"/>
    </source>
</evidence>
<dbReference type="AlphaFoldDB" id="A0A1J1LC36"/>
<organism evidence="1 2">
    <name type="scientific">Planktothrix tepida PCC 9214</name>
    <dbReference type="NCBI Taxonomy" id="671072"/>
    <lineage>
        <taxon>Bacteria</taxon>
        <taxon>Bacillati</taxon>
        <taxon>Cyanobacteriota</taxon>
        <taxon>Cyanophyceae</taxon>
        <taxon>Oscillatoriophycideae</taxon>
        <taxon>Oscillatoriales</taxon>
        <taxon>Microcoleaceae</taxon>
        <taxon>Planktothrix</taxon>
    </lineage>
</organism>
<dbReference type="OrthoDB" id="9892361at2"/>
<reference evidence="2" key="1">
    <citation type="submission" date="2015-10" db="EMBL/GenBank/DDBJ databases">
        <authorList>
            <person name="Regsiter A."/>
            <person name="william w."/>
        </authorList>
    </citation>
    <scope>NUCLEOTIDE SEQUENCE [LARGE SCALE GENOMIC DNA]</scope>
</reference>